<feature type="transmembrane region" description="Helical" evidence="1">
    <location>
        <begin position="200"/>
        <end position="221"/>
    </location>
</feature>
<feature type="transmembrane region" description="Helical" evidence="1">
    <location>
        <begin position="170"/>
        <end position="193"/>
    </location>
</feature>
<keyword evidence="1" id="KW-0472">Membrane</keyword>
<dbReference type="RefSeq" id="WP_153758783.1">
    <property type="nucleotide sequence ID" value="NZ_CP045851.1"/>
</dbReference>
<dbReference type="KEGG" id="atq:GH723_05885"/>
<proteinExistence type="predicted"/>
<feature type="transmembrane region" description="Helical" evidence="1">
    <location>
        <begin position="48"/>
        <end position="70"/>
    </location>
</feature>
<feature type="transmembrane region" description="Helical" evidence="1">
    <location>
        <begin position="127"/>
        <end position="150"/>
    </location>
</feature>
<evidence type="ECO:0000313" key="3">
    <source>
        <dbReference type="Proteomes" id="UP000334019"/>
    </source>
</evidence>
<keyword evidence="1" id="KW-0812">Transmembrane</keyword>
<name>A0A5Q2RKU2_9ACTN</name>
<evidence type="ECO:0000313" key="2">
    <source>
        <dbReference type="EMBL" id="QGG94677.1"/>
    </source>
</evidence>
<keyword evidence="1" id="KW-1133">Transmembrane helix</keyword>
<sequence length="288" mass="30754">MSDQARILDQGYRTYAEERGGVGHAVRTLTLFSLGRVLGLRRGFWPKVLPIAIIVISCLPAVVFVGMAALLPEGLGDDVVDYGEYYGFISSAIWLFAAFVAPELLCTDRRTRMIGLYFASPLDRMTYLASKALAVVASLAVVTIGPPLLMLLAFTIEGSGPDGVGDVLAILWRILVSGTVVAGVYTSLSLAIASLTDRNGFASAAVILALFLSGAVASALVDGAGASETFRVVDLLNIPLELVLRIYDTAPPNFPEIATGTLVAANVAWTALFLGIVVWRYRRLEVTR</sequence>
<evidence type="ECO:0000256" key="1">
    <source>
        <dbReference type="SAM" id="Phobius"/>
    </source>
</evidence>
<reference evidence="2 3" key="1">
    <citation type="submission" date="2019-11" db="EMBL/GenBank/DDBJ databases">
        <authorList>
            <person name="He Y."/>
        </authorList>
    </citation>
    <scope>NUCLEOTIDE SEQUENCE [LARGE SCALE GENOMIC DNA]</scope>
    <source>
        <strain evidence="2 3">SCSIO 58843</strain>
    </source>
</reference>
<gene>
    <name evidence="2" type="ORF">GH723_05885</name>
</gene>
<protein>
    <submittedName>
        <fullName evidence="2">ABC transporter permease subunit</fullName>
    </submittedName>
</protein>
<feature type="transmembrane region" description="Helical" evidence="1">
    <location>
        <begin position="257"/>
        <end position="279"/>
    </location>
</feature>
<accession>A0A5Q2RKU2</accession>
<keyword evidence="3" id="KW-1185">Reference proteome</keyword>
<dbReference type="EMBL" id="CP045851">
    <property type="protein sequence ID" value="QGG94677.1"/>
    <property type="molecule type" value="Genomic_DNA"/>
</dbReference>
<dbReference type="Proteomes" id="UP000334019">
    <property type="component" value="Chromosome"/>
</dbReference>
<organism evidence="2 3">
    <name type="scientific">Actinomarinicola tropica</name>
    <dbReference type="NCBI Taxonomy" id="2789776"/>
    <lineage>
        <taxon>Bacteria</taxon>
        <taxon>Bacillati</taxon>
        <taxon>Actinomycetota</taxon>
        <taxon>Acidimicrobiia</taxon>
        <taxon>Acidimicrobiales</taxon>
        <taxon>Iamiaceae</taxon>
        <taxon>Actinomarinicola</taxon>
    </lineage>
</organism>
<feature type="transmembrane region" description="Helical" evidence="1">
    <location>
        <begin position="85"/>
        <end position="106"/>
    </location>
</feature>
<dbReference type="AlphaFoldDB" id="A0A5Q2RKU2"/>
<dbReference type="Pfam" id="PF12679">
    <property type="entry name" value="ABC2_membrane_2"/>
    <property type="match status" value="1"/>
</dbReference>